<dbReference type="HOGENOM" id="CLU_2690192_0_0_1"/>
<dbReference type="EMBL" id="DS268410">
    <property type="protein sequence ID" value="EFO99893.1"/>
    <property type="molecule type" value="Genomic_DNA"/>
</dbReference>
<sequence>MIPSTVTQEKKNDYSKSKSPSAPPSINLKYGKMEEDENGVSSTTRTTPRFVTSPMVSSLIAAKCEAEAVIKDND</sequence>
<feature type="region of interest" description="Disordered" evidence="1">
    <location>
        <begin position="1"/>
        <end position="49"/>
    </location>
</feature>
<feature type="compositionally biased region" description="Polar residues" evidence="1">
    <location>
        <begin position="39"/>
        <end position="49"/>
    </location>
</feature>
<dbReference type="FunCoup" id="E3LKL2">
    <property type="interactions" value="478"/>
</dbReference>
<dbReference type="GeneID" id="9839053"/>
<organism evidence="3">
    <name type="scientific">Caenorhabditis remanei</name>
    <name type="common">Caenorhabditis vulgaris</name>
    <dbReference type="NCBI Taxonomy" id="31234"/>
    <lineage>
        <taxon>Eukaryota</taxon>
        <taxon>Metazoa</taxon>
        <taxon>Ecdysozoa</taxon>
        <taxon>Nematoda</taxon>
        <taxon>Chromadorea</taxon>
        <taxon>Rhabditida</taxon>
        <taxon>Rhabditina</taxon>
        <taxon>Rhabditomorpha</taxon>
        <taxon>Rhabditoidea</taxon>
        <taxon>Rhabditidae</taxon>
        <taxon>Peloderinae</taxon>
        <taxon>Caenorhabditis</taxon>
    </lineage>
</organism>
<dbReference type="AlphaFoldDB" id="E3LKL2"/>
<dbReference type="CTD" id="9839053"/>
<dbReference type="eggNOG" id="ENOG502TJ6Y">
    <property type="taxonomic scope" value="Eukaryota"/>
</dbReference>
<accession>E3LKL2</accession>
<proteinExistence type="predicted"/>
<dbReference type="KEGG" id="crq:GCK72_019426"/>
<dbReference type="InParanoid" id="E3LKL2"/>
<keyword evidence="3" id="KW-1185">Reference proteome</keyword>
<protein>
    <submittedName>
        <fullName evidence="2">Uncharacterized protein</fullName>
    </submittedName>
</protein>
<gene>
    <name evidence="2" type="ORF">CRE_18649</name>
</gene>
<dbReference type="RefSeq" id="XP_003115406.2">
    <property type="nucleotide sequence ID" value="XM_003115358.2"/>
</dbReference>
<dbReference type="Proteomes" id="UP000008281">
    <property type="component" value="Unassembled WGS sequence"/>
</dbReference>
<evidence type="ECO:0000313" key="3">
    <source>
        <dbReference type="Proteomes" id="UP000008281"/>
    </source>
</evidence>
<evidence type="ECO:0000313" key="2">
    <source>
        <dbReference type="EMBL" id="EFO99893.1"/>
    </source>
</evidence>
<reference evidence="2" key="1">
    <citation type="submission" date="2007-07" db="EMBL/GenBank/DDBJ databases">
        <title>PCAP assembly of the Caenorhabditis remanei genome.</title>
        <authorList>
            <consortium name="The Caenorhabditis remanei Sequencing Consortium"/>
            <person name="Wilson R.K."/>
        </authorList>
    </citation>
    <scope>NUCLEOTIDE SEQUENCE [LARGE SCALE GENOMIC DNA]</scope>
    <source>
        <strain evidence="2">PB4641</strain>
    </source>
</reference>
<dbReference type="OrthoDB" id="5872210at2759"/>
<evidence type="ECO:0000256" key="1">
    <source>
        <dbReference type="SAM" id="MobiDB-lite"/>
    </source>
</evidence>
<name>E3LKL2_CAERE</name>